<evidence type="ECO:0000313" key="3">
    <source>
        <dbReference type="EMBL" id="QDX92083.1"/>
    </source>
</evidence>
<organism evidence="2 4">
    <name type="scientific">Brevibacillus laterosporus</name>
    <name type="common">Bacillus laterosporus</name>
    <dbReference type="NCBI Taxonomy" id="1465"/>
    <lineage>
        <taxon>Bacteria</taxon>
        <taxon>Bacillati</taxon>
        <taxon>Bacillota</taxon>
        <taxon>Bacilli</taxon>
        <taxon>Bacillales</taxon>
        <taxon>Paenibacillaceae</taxon>
        <taxon>Brevibacillus</taxon>
    </lineage>
</organism>
<gene>
    <name evidence="2" type="ORF">EEL30_00825</name>
    <name evidence="3" type="ORF">EEL30_06690</name>
</gene>
<dbReference type="EMBL" id="CP033464">
    <property type="protein sequence ID" value="QDX92083.1"/>
    <property type="molecule type" value="Genomic_DNA"/>
</dbReference>
<keyword evidence="4" id="KW-1185">Reference proteome</keyword>
<dbReference type="EMBL" id="CP033462">
    <property type="protein sequence ID" value="QDX91056.1"/>
    <property type="molecule type" value="Genomic_DNA"/>
</dbReference>
<dbReference type="Proteomes" id="UP000319432">
    <property type="component" value="Chromosome"/>
</dbReference>
<evidence type="ECO:0000256" key="1">
    <source>
        <dbReference type="SAM" id="Phobius"/>
    </source>
</evidence>
<geneLocation type="plasmid" evidence="2 4">
    <name>p1821L02</name>
</geneLocation>
<evidence type="ECO:0008006" key="5">
    <source>
        <dbReference type="Google" id="ProtNLM"/>
    </source>
</evidence>
<keyword evidence="1" id="KW-0812">Transmembrane</keyword>
<name>A0A502IQX0_BRELA</name>
<accession>A0A502IQX0</accession>
<feature type="transmembrane region" description="Helical" evidence="1">
    <location>
        <begin position="55"/>
        <end position="72"/>
    </location>
</feature>
<feature type="transmembrane region" description="Helical" evidence="1">
    <location>
        <begin position="32"/>
        <end position="48"/>
    </location>
</feature>
<dbReference type="OrthoDB" id="2926490at2"/>
<dbReference type="AlphaFoldDB" id="A0A502IQX0"/>
<keyword evidence="1" id="KW-0472">Membrane</keyword>
<evidence type="ECO:0000313" key="2">
    <source>
        <dbReference type="EMBL" id="QDX91056.1"/>
    </source>
</evidence>
<evidence type="ECO:0000313" key="4">
    <source>
        <dbReference type="Proteomes" id="UP000319432"/>
    </source>
</evidence>
<dbReference type="Proteomes" id="UP000319432">
    <property type="component" value="Plasmid p1821L02"/>
</dbReference>
<protein>
    <recommendedName>
        <fullName evidence="5">Holin</fullName>
    </recommendedName>
</protein>
<reference evidence="2 4" key="1">
    <citation type="submission" date="2018-11" db="EMBL/GenBank/DDBJ databases">
        <title>Phylogenetic determinants of toxin gene distribution in genomes of Brevibacillus laterosporus.</title>
        <authorList>
            <person name="Glare T.R."/>
            <person name="Durrant A."/>
            <person name="Berry C."/>
            <person name="Palma L."/>
            <person name="Ormskirk M."/>
            <person name="Cox M.O."/>
        </authorList>
    </citation>
    <scope>NUCLEOTIDE SEQUENCE [LARGE SCALE GENOMIC DNA]</scope>
    <source>
        <strain evidence="2 4">1821L</strain>
        <plasmid evidence="2 4">p1821L02</plasmid>
    </source>
</reference>
<keyword evidence="1" id="KW-1133">Transmembrane helix</keyword>
<sequence>MMDMTYDIATLAAIVAALTGVAKGFGFPNKYAPVVAMVFSALFVFLPTGELKNNLLTTVVVGLTAAGAYSYVKPDNGGNKQ</sequence>
<keyword evidence="2" id="KW-0614">Plasmid</keyword>
<proteinExistence type="predicted"/>